<evidence type="ECO:0000313" key="2">
    <source>
        <dbReference type="EMBL" id="BAD05844.1"/>
    </source>
</evidence>
<reference evidence="3" key="4">
    <citation type="journal article" date="2008" name="Nucleic Acids Res.">
        <title>The rice annotation project database (RAP-DB): 2008 update.</title>
        <authorList>
            <consortium name="The rice annotation project (RAP)"/>
        </authorList>
    </citation>
    <scope>GENOME REANNOTATION</scope>
    <source>
        <strain evidence="3">cv. Nipponbare</strain>
    </source>
</reference>
<accession>Q6YW22</accession>
<dbReference type="Proteomes" id="UP000000763">
    <property type="component" value="Chromosome 8"/>
</dbReference>
<reference evidence="3" key="3">
    <citation type="journal article" date="2005" name="Nature">
        <title>The map-based sequence of the rice genome.</title>
        <authorList>
            <consortium name="International rice genome sequencing project (IRGSP)"/>
            <person name="Matsumoto T."/>
            <person name="Wu J."/>
            <person name="Kanamori H."/>
            <person name="Katayose Y."/>
            <person name="Fujisawa M."/>
            <person name="Namiki N."/>
            <person name="Mizuno H."/>
            <person name="Yamamoto K."/>
            <person name="Antonio B.A."/>
            <person name="Baba T."/>
            <person name="Sakata K."/>
            <person name="Nagamura Y."/>
            <person name="Aoki H."/>
            <person name="Arikawa K."/>
            <person name="Arita K."/>
            <person name="Bito T."/>
            <person name="Chiden Y."/>
            <person name="Fujitsuka N."/>
            <person name="Fukunaka R."/>
            <person name="Hamada M."/>
            <person name="Harada C."/>
            <person name="Hayashi A."/>
            <person name="Hijishita S."/>
            <person name="Honda M."/>
            <person name="Hosokawa S."/>
            <person name="Ichikawa Y."/>
            <person name="Idonuma A."/>
            <person name="Iijima M."/>
            <person name="Ikeda M."/>
            <person name="Ikeno M."/>
            <person name="Ito K."/>
            <person name="Ito S."/>
            <person name="Ito T."/>
            <person name="Ito Y."/>
            <person name="Ito Y."/>
            <person name="Iwabuchi A."/>
            <person name="Kamiya K."/>
            <person name="Karasawa W."/>
            <person name="Kurita K."/>
            <person name="Katagiri S."/>
            <person name="Kikuta A."/>
            <person name="Kobayashi H."/>
            <person name="Kobayashi N."/>
            <person name="Machita K."/>
            <person name="Maehara T."/>
            <person name="Masukawa M."/>
            <person name="Mizubayashi T."/>
            <person name="Mukai Y."/>
            <person name="Nagasaki H."/>
            <person name="Nagata Y."/>
            <person name="Naito S."/>
            <person name="Nakashima M."/>
            <person name="Nakama Y."/>
            <person name="Nakamichi Y."/>
            <person name="Nakamura M."/>
            <person name="Meguro A."/>
            <person name="Negishi M."/>
            <person name="Ohta I."/>
            <person name="Ohta T."/>
            <person name="Okamoto M."/>
            <person name="Ono N."/>
            <person name="Saji S."/>
            <person name="Sakaguchi M."/>
            <person name="Sakai K."/>
            <person name="Shibata M."/>
            <person name="Shimokawa T."/>
            <person name="Song J."/>
            <person name="Takazaki Y."/>
            <person name="Terasawa K."/>
            <person name="Tsugane M."/>
            <person name="Tsuji K."/>
            <person name="Ueda S."/>
            <person name="Waki K."/>
            <person name="Yamagata H."/>
            <person name="Yamamoto M."/>
            <person name="Yamamoto S."/>
            <person name="Yamane H."/>
            <person name="Yoshiki S."/>
            <person name="Yoshihara R."/>
            <person name="Yukawa K."/>
            <person name="Zhong H."/>
            <person name="Yano M."/>
            <person name="Yuan Q."/>
            <person name="Ouyang S."/>
            <person name="Liu J."/>
            <person name="Jones K.M."/>
            <person name="Gansberger K."/>
            <person name="Moffat K."/>
            <person name="Hill J."/>
            <person name="Bera J."/>
            <person name="Fadrosh D."/>
            <person name="Jin S."/>
            <person name="Johri S."/>
            <person name="Kim M."/>
            <person name="Overton L."/>
            <person name="Reardon M."/>
            <person name="Tsitrin T."/>
            <person name="Vuong H."/>
            <person name="Weaver B."/>
            <person name="Ciecko A."/>
            <person name="Tallon L."/>
            <person name="Jackson J."/>
            <person name="Pai G."/>
            <person name="Aken S.V."/>
            <person name="Utterback T."/>
            <person name="Reidmuller S."/>
            <person name="Feldblyum T."/>
            <person name="Hsiao J."/>
            <person name="Zismann V."/>
            <person name="Iobst S."/>
            <person name="de Vazeille A.R."/>
            <person name="Buell C.R."/>
            <person name="Ying K."/>
            <person name="Li Y."/>
            <person name="Lu T."/>
            <person name="Huang Y."/>
            <person name="Zhao Q."/>
            <person name="Feng Q."/>
            <person name="Zhang L."/>
            <person name="Zhu J."/>
            <person name="Weng Q."/>
            <person name="Mu J."/>
            <person name="Lu Y."/>
            <person name="Fan D."/>
            <person name="Liu Y."/>
            <person name="Guan J."/>
            <person name="Zhang Y."/>
            <person name="Yu S."/>
            <person name="Liu X."/>
            <person name="Zhang Y."/>
            <person name="Hong G."/>
            <person name="Han B."/>
            <person name="Choisne N."/>
            <person name="Demange N."/>
            <person name="Orjeda G."/>
            <person name="Samain S."/>
            <person name="Cattolico L."/>
            <person name="Pelletier E."/>
            <person name="Couloux A."/>
            <person name="Segurens B."/>
            <person name="Wincker P."/>
            <person name="D'Hont A."/>
            <person name="Scarpelli C."/>
            <person name="Weissenbach J."/>
            <person name="Salanoubat M."/>
            <person name="Quetier F."/>
            <person name="Yu Y."/>
            <person name="Kim H.R."/>
            <person name="Rambo T."/>
            <person name="Currie J."/>
            <person name="Collura K."/>
            <person name="Luo M."/>
            <person name="Yang T."/>
            <person name="Ammiraju J.S.S."/>
            <person name="Engler F."/>
            <person name="Soderlund C."/>
            <person name="Wing R.A."/>
            <person name="Palmer L.E."/>
            <person name="de la Bastide M."/>
            <person name="Spiegel L."/>
            <person name="Nascimento L."/>
            <person name="Zutavern T."/>
            <person name="O'Shaughnessy A."/>
            <person name="Dike S."/>
            <person name="Dedhia N."/>
            <person name="Preston R."/>
            <person name="Balija V."/>
            <person name="McCombie W.R."/>
            <person name="Chow T."/>
            <person name="Chen H."/>
            <person name="Chung M."/>
            <person name="Chen C."/>
            <person name="Shaw J."/>
            <person name="Wu H."/>
            <person name="Hsiao K."/>
            <person name="Chao Y."/>
            <person name="Chu M."/>
            <person name="Cheng C."/>
            <person name="Hour A."/>
            <person name="Lee P."/>
            <person name="Lin S."/>
            <person name="Lin Y."/>
            <person name="Liou J."/>
            <person name="Liu S."/>
            <person name="Hsing Y."/>
            <person name="Raghuvanshi S."/>
            <person name="Mohanty A."/>
            <person name="Bharti A.K."/>
            <person name="Gaur A."/>
            <person name="Gupta V."/>
            <person name="Kumar D."/>
            <person name="Ravi V."/>
            <person name="Vij S."/>
            <person name="Kapur A."/>
            <person name="Khurana P."/>
            <person name="Khurana P."/>
            <person name="Khurana J.P."/>
            <person name="Tyagi A.K."/>
            <person name="Gaikwad K."/>
            <person name="Singh A."/>
            <person name="Dalal V."/>
            <person name="Srivastava S."/>
            <person name="Dixit A."/>
            <person name="Pal A.K."/>
            <person name="Ghazi I.A."/>
            <person name="Yadav M."/>
            <person name="Pandit A."/>
            <person name="Bhargava A."/>
            <person name="Sureshbabu K."/>
            <person name="Batra K."/>
            <person name="Sharma T.R."/>
            <person name="Mohapatra T."/>
            <person name="Singh N.K."/>
            <person name="Messing J."/>
            <person name="Nelson A.B."/>
            <person name="Fuks G."/>
            <person name="Kavchok S."/>
            <person name="Keizer G."/>
            <person name="Linton E."/>
            <person name="Llaca V."/>
            <person name="Song R."/>
            <person name="Tanyolac B."/>
            <person name="Young S."/>
            <person name="Ho-Il K."/>
            <person name="Hahn J.H."/>
            <person name="Sangsakoo G."/>
            <person name="Vanavichit A."/>
            <person name="de Mattos Luiz.A.T."/>
            <person name="Zimmer P.D."/>
            <person name="Malone G."/>
            <person name="Dellagostin O."/>
            <person name="de Oliveira A.C."/>
            <person name="Bevan M."/>
            <person name="Bancroft I."/>
            <person name="Minx P."/>
            <person name="Cordum H."/>
            <person name="Wilson R."/>
            <person name="Cheng Z."/>
            <person name="Jin W."/>
            <person name="Jiang J."/>
            <person name="Leong S.A."/>
            <person name="Iwama H."/>
            <person name="Gojobori T."/>
            <person name="Itoh T."/>
            <person name="Niimura Y."/>
            <person name="Fujii Y."/>
            <person name="Habara T."/>
            <person name="Sakai H."/>
            <person name="Sato Y."/>
            <person name="Wilson G."/>
            <person name="Kumar K."/>
            <person name="McCouch S."/>
            <person name="Juretic N."/>
            <person name="Hoen D."/>
            <person name="Wright S."/>
            <person name="Bruskiewich R."/>
            <person name="Bureau T."/>
            <person name="Miyao A."/>
            <person name="Hirochika H."/>
            <person name="Nishikawa T."/>
            <person name="Kadowaki K."/>
            <person name="Sugiura M."/>
            <person name="Burr B."/>
            <person name="Sasaki T."/>
        </authorList>
    </citation>
    <scope>NUCLEOTIDE SEQUENCE [LARGE SCALE GENOMIC DNA]</scope>
    <source>
        <strain evidence="3">cv. Nipponbare</strain>
    </source>
</reference>
<gene>
    <name evidence="2" type="ORF">OSJNBa0012K14.12</name>
    <name evidence="1" type="ORF">OSJNBb0003H03.34</name>
</gene>
<dbReference type="EMBL" id="AP005799">
    <property type="protein sequence ID" value="BAD05844.1"/>
    <property type="molecule type" value="Genomic_DNA"/>
</dbReference>
<name>Q6YW22_ORYSJ</name>
<evidence type="ECO:0000313" key="3">
    <source>
        <dbReference type="Proteomes" id="UP000000763"/>
    </source>
</evidence>
<proteinExistence type="predicted"/>
<reference evidence="1" key="1">
    <citation type="submission" date="2002-07" db="EMBL/GenBank/DDBJ databases">
        <title>Oryza sativa nipponbare(GA3) genomic DNA, chromosome 8, BAC clone:OSJNBb0003H03.</title>
        <authorList>
            <person name="Sasaki T."/>
            <person name="Matsumoto T."/>
            <person name="Katayose Y."/>
        </authorList>
    </citation>
    <scope>NUCLEOTIDE SEQUENCE</scope>
</reference>
<dbReference type="EMBL" id="AP005495">
    <property type="protein sequence ID" value="BAD05687.1"/>
    <property type="molecule type" value="Genomic_DNA"/>
</dbReference>
<protein>
    <submittedName>
        <fullName evidence="2">Uncharacterized protein</fullName>
    </submittedName>
</protein>
<organism evidence="2 3">
    <name type="scientific">Oryza sativa subsp. japonica</name>
    <name type="common">Rice</name>
    <dbReference type="NCBI Taxonomy" id="39947"/>
    <lineage>
        <taxon>Eukaryota</taxon>
        <taxon>Viridiplantae</taxon>
        <taxon>Streptophyta</taxon>
        <taxon>Embryophyta</taxon>
        <taxon>Tracheophyta</taxon>
        <taxon>Spermatophyta</taxon>
        <taxon>Magnoliopsida</taxon>
        <taxon>Liliopsida</taxon>
        <taxon>Poales</taxon>
        <taxon>Poaceae</taxon>
        <taxon>BOP clade</taxon>
        <taxon>Oryzoideae</taxon>
        <taxon>Oryzeae</taxon>
        <taxon>Oryzinae</taxon>
        <taxon>Oryza</taxon>
        <taxon>Oryza sativa</taxon>
    </lineage>
</organism>
<dbReference type="AlphaFoldDB" id="Q6YW22"/>
<sequence>MEETVGEGHGFMRFLVSCRKHNRVALQNVWRRDHLSEETSWEKLSLHPALLPAPSQTIHRRGQLPMLRTRVFKTTSEEESLTDGD</sequence>
<evidence type="ECO:0000313" key="1">
    <source>
        <dbReference type="EMBL" id="BAD05687.1"/>
    </source>
</evidence>
<reference evidence="2" key="2">
    <citation type="submission" date="2002-10" db="EMBL/GenBank/DDBJ databases">
        <title>Oryza sativa nipponbare(GA3) genomic DNA, chromosome 8, BAC clone:OSJNBa0012K14.</title>
        <authorList>
            <person name="Sasaki T."/>
            <person name="Matsumoto T."/>
            <person name="Katayose Y."/>
        </authorList>
    </citation>
    <scope>NUCLEOTIDE SEQUENCE</scope>
</reference>